<organism evidence="7 8">
    <name type="scientific">Thermomonas beijingensis</name>
    <dbReference type="NCBI Taxonomy" id="2872701"/>
    <lineage>
        <taxon>Bacteria</taxon>
        <taxon>Pseudomonadati</taxon>
        <taxon>Pseudomonadota</taxon>
        <taxon>Gammaproteobacteria</taxon>
        <taxon>Lysobacterales</taxon>
        <taxon>Lysobacteraceae</taxon>
        <taxon>Thermomonas</taxon>
    </lineage>
</organism>
<dbReference type="Proteomes" id="UP001430290">
    <property type="component" value="Unassembled WGS sequence"/>
</dbReference>
<accession>A0ABS7TCI0</accession>
<gene>
    <name evidence="7" type="ORF">K7B09_04375</name>
</gene>
<sequence length="464" mass="49747">MSSDVARRWLLPALSALLAALWLGGGVTQDGTSMDEWLQLLALPVLWMSVRVLLVEFPADRLSRCGIALAVALVLLLALQLLPLPASIWNLPAARGALTQDLQQAGVDTLRRHWSLAPAATEQGLWALLPALACFFAAITLDKFQRRRVLQVVIVLAAFNVLFAFFQAGLPLDSALRLYDFDAGFGGLFANTNHQATACIAGMVLATGLGADARFRARCEGVHLHAVWGYFLLAGMFLLATPLSTSRAGMAIALPALALALVLSGAVPLRRMKRNKAALGLAAGIVLLMLLGMQAALGWMAIDLAEEQRHVFAEITFQLGLAHAPLGSGVGSFVPLFAAASPLQMQDVYYVNHAHNEYVQWWLETGWLGMLLLVGVLAVLAVAVKRLLQQRRRGSQVILAASAWVAIAAVLAHSWADYPLRTLSLMSTTAALAGVMLAALADIGQRRHMPEDARDQAAPNALAD</sequence>
<dbReference type="EMBL" id="JAIQDJ010000001">
    <property type="protein sequence ID" value="MBZ4185560.1"/>
    <property type="molecule type" value="Genomic_DNA"/>
</dbReference>
<feature type="transmembrane region" description="Helical" evidence="5">
    <location>
        <begin position="248"/>
        <end position="267"/>
    </location>
</feature>
<keyword evidence="7" id="KW-0436">Ligase</keyword>
<evidence type="ECO:0000256" key="4">
    <source>
        <dbReference type="ARBA" id="ARBA00023136"/>
    </source>
</evidence>
<evidence type="ECO:0000313" key="8">
    <source>
        <dbReference type="Proteomes" id="UP001430290"/>
    </source>
</evidence>
<keyword evidence="3 5" id="KW-1133">Transmembrane helix</keyword>
<keyword evidence="2 5" id="KW-0812">Transmembrane</keyword>
<evidence type="ECO:0000313" key="7">
    <source>
        <dbReference type="EMBL" id="MBZ4185560.1"/>
    </source>
</evidence>
<feature type="domain" description="O-antigen ligase-related" evidence="6">
    <location>
        <begin position="236"/>
        <end position="374"/>
    </location>
</feature>
<feature type="transmembrane region" description="Helical" evidence="5">
    <location>
        <begin position="366"/>
        <end position="384"/>
    </location>
</feature>
<feature type="transmembrane region" description="Helical" evidence="5">
    <location>
        <begin position="192"/>
        <end position="210"/>
    </location>
</feature>
<dbReference type="InterPro" id="IPR051533">
    <property type="entry name" value="WaaL-like"/>
</dbReference>
<reference evidence="7" key="1">
    <citation type="submission" date="2021-09" db="EMBL/GenBank/DDBJ databases">
        <authorList>
            <person name="Wu T."/>
            <person name="Guo S.Z."/>
        </authorList>
    </citation>
    <scope>NUCLEOTIDE SEQUENCE</scope>
    <source>
        <strain evidence="7">RSS-23</strain>
    </source>
</reference>
<dbReference type="RefSeq" id="WP_223627163.1">
    <property type="nucleotide sequence ID" value="NZ_JAIQDJ010000001.1"/>
</dbReference>
<name>A0ABS7TCI0_9GAMM</name>
<feature type="transmembrane region" description="Helical" evidence="5">
    <location>
        <begin position="222"/>
        <end position="242"/>
    </location>
</feature>
<evidence type="ECO:0000256" key="2">
    <source>
        <dbReference type="ARBA" id="ARBA00022692"/>
    </source>
</evidence>
<dbReference type="PANTHER" id="PTHR37422">
    <property type="entry name" value="TEICHURONIC ACID BIOSYNTHESIS PROTEIN TUAE"/>
    <property type="match status" value="1"/>
</dbReference>
<evidence type="ECO:0000256" key="5">
    <source>
        <dbReference type="SAM" id="Phobius"/>
    </source>
</evidence>
<feature type="transmembrane region" description="Helical" evidence="5">
    <location>
        <begin position="396"/>
        <end position="416"/>
    </location>
</feature>
<evidence type="ECO:0000256" key="3">
    <source>
        <dbReference type="ARBA" id="ARBA00022989"/>
    </source>
</evidence>
<comment type="subcellular location">
    <subcellularLocation>
        <location evidence="1">Membrane</location>
        <topology evidence="1">Multi-pass membrane protein</topology>
    </subcellularLocation>
</comment>
<dbReference type="PANTHER" id="PTHR37422:SF23">
    <property type="entry name" value="TEICHURONIC ACID BIOSYNTHESIS PROTEIN TUAE"/>
    <property type="match status" value="1"/>
</dbReference>
<evidence type="ECO:0000256" key="1">
    <source>
        <dbReference type="ARBA" id="ARBA00004141"/>
    </source>
</evidence>
<keyword evidence="8" id="KW-1185">Reference proteome</keyword>
<proteinExistence type="predicted"/>
<dbReference type="Pfam" id="PF04932">
    <property type="entry name" value="Wzy_C"/>
    <property type="match status" value="1"/>
</dbReference>
<feature type="transmembrane region" description="Helical" evidence="5">
    <location>
        <begin position="279"/>
        <end position="302"/>
    </location>
</feature>
<feature type="transmembrane region" description="Helical" evidence="5">
    <location>
        <begin position="153"/>
        <end position="172"/>
    </location>
</feature>
<keyword evidence="4 5" id="KW-0472">Membrane</keyword>
<feature type="transmembrane region" description="Helical" evidence="5">
    <location>
        <begin position="67"/>
        <end position="89"/>
    </location>
</feature>
<dbReference type="InterPro" id="IPR007016">
    <property type="entry name" value="O-antigen_ligase-rel_domated"/>
</dbReference>
<feature type="transmembrane region" description="Helical" evidence="5">
    <location>
        <begin position="124"/>
        <end position="141"/>
    </location>
</feature>
<evidence type="ECO:0000259" key="6">
    <source>
        <dbReference type="Pfam" id="PF04932"/>
    </source>
</evidence>
<feature type="transmembrane region" description="Helical" evidence="5">
    <location>
        <begin position="38"/>
        <end position="55"/>
    </location>
</feature>
<protein>
    <submittedName>
        <fullName evidence="7">O-antigen ligase family protein</fullName>
    </submittedName>
</protein>
<comment type="caution">
    <text evidence="7">The sequence shown here is derived from an EMBL/GenBank/DDBJ whole genome shotgun (WGS) entry which is preliminary data.</text>
</comment>
<dbReference type="GO" id="GO:0016874">
    <property type="term" value="F:ligase activity"/>
    <property type="evidence" value="ECO:0007669"/>
    <property type="project" value="UniProtKB-KW"/>
</dbReference>
<feature type="transmembrane region" description="Helical" evidence="5">
    <location>
        <begin position="422"/>
        <end position="441"/>
    </location>
</feature>